<dbReference type="PROSITE" id="PS50943">
    <property type="entry name" value="HTH_CROC1"/>
    <property type="match status" value="1"/>
</dbReference>
<dbReference type="Gene3D" id="1.10.260.40">
    <property type="entry name" value="lambda repressor-like DNA-binding domains"/>
    <property type="match status" value="1"/>
</dbReference>
<accession>A0A9D9E6T2</accession>
<comment type="caution">
    <text evidence="3">The sequence shown here is derived from an EMBL/GenBank/DDBJ whole genome shotgun (WGS) entry which is preliminary data.</text>
</comment>
<reference evidence="3" key="2">
    <citation type="journal article" date="2021" name="PeerJ">
        <title>Extensive microbial diversity within the chicken gut microbiome revealed by metagenomics and culture.</title>
        <authorList>
            <person name="Gilroy R."/>
            <person name="Ravi A."/>
            <person name="Getino M."/>
            <person name="Pursley I."/>
            <person name="Horton D.L."/>
            <person name="Alikhan N.F."/>
            <person name="Baker D."/>
            <person name="Gharbi K."/>
            <person name="Hall N."/>
            <person name="Watson M."/>
            <person name="Adriaenssens E.M."/>
            <person name="Foster-Nyarko E."/>
            <person name="Jarju S."/>
            <person name="Secka A."/>
            <person name="Antonio M."/>
            <person name="Oren A."/>
            <person name="Chaudhuri R.R."/>
            <person name="La Ragione R."/>
            <person name="Hildebrand F."/>
            <person name="Pallen M.J."/>
        </authorList>
    </citation>
    <scope>NUCLEOTIDE SEQUENCE</scope>
    <source>
        <strain evidence="3">C6-149</strain>
    </source>
</reference>
<gene>
    <name evidence="3" type="ORF">IAA89_04160</name>
</gene>
<feature type="domain" description="HTH cro/C1-type" evidence="2">
    <location>
        <begin position="11"/>
        <end position="66"/>
    </location>
</feature>
<dbReference type="SMART" id="SM00530">
    <property type="entry name" value="HTH_XRE"/>
    <property type="match status" value="1"/>
</dbReference>
<dbReference type="EMBL" id="JADIMP010000065">
    <property type="protein sequence ID" value="MBO8441607.1"/>
    <property type="molecule type" value="Genomic_DNA"/>
</dbReference>
<dbReference type="SUPFAM" id="SSF47413">
    <property type="entry name" value="lambda repressor-like DNA-binding domains"/>
    <property type="match status" value="1"/>
</dbReference>
<dbReference type="Pfam" id="PF01381">
    <property type="entry name" value="HTH_3"/>
    <property type="match status" value="1"/>
</dbReference>
<sequence>MYQNINIGNRIRNYRIKKKMTQEKLAEYSDLSVNFISKLERGQKKNISINKLLNICNALNITVSELLDDDLNINGLSTSTKELVKILRTLNSKDSDKISAILIPLVKQYKNLIDDK</sequence>
<protein>
    <submittedName>
        <fullName evidence="3">Helix-turn-helix transcriptional regulator</fullName>
    </submittedName>
</protein>
<dbReference type="InterPro" id="IPR010982">
    <property type="entry name" value="Lambda_DNA-bd_dom_sf"/>
</dbReference>
<dbReference type="AlphaFoldDB" id="A0A9D9E6T2"/>
<dbReference type="Proteomes" id="UP000823614">
    <property type="component" value="Unassembled WGS sequence"/>
</dbReference>
<evidence type="ECO:0000313" key="3">
    <source>
        <dbReference type="EMBL" id="MBO8441607.1"/>
    </source>
</evidence>
<dbReference type="CDD" id="cd00093">
    <property type="entry name" value="HTH_XRE"/>
    <property type="match status" value="1"/>
</dbReference>
<dbReference type="PANTHER" id="PTHR46797">
    <property type="entry name" value="HTH-TYPE TRANSCRIPTIONAL REGULATOR"/>
    <property type="match status" value="1"/>
</dbReference>
<organism evidence="3 4">
    <name type="scientific">Candidatus Gallilactobacillus intestinavium</name>
    <dbReference type="NCBI Taxonomy" id="2840838"/>
    <lineage>
        <taxon>Bacteria</taxon>
        <taxon>Bacillati</taxon>
        <taxon>Bacillota</taxon>
        <taxon>Bacilli</taxon>
        <taxon>Lactobacillales</taxon>
        <taxon>Lactobacillaceae</taxon>
        <taxon>Lactobacillaceae incertae sedis</taxon>
        <taxon>Candidatus Gallilactobacillus</taxon>
    </lineage>
</organism>
<dbReference type="GO" id="GO:0005829">
    <property type="term" value="C:cytosol"/>
    <property type="evidence" value="ECO:0007669"/>
    <property type="project" value="TreeGrafter"/>
</dbReference>
<dbReference type="GO" id="GO:0003677">
    <property type="term" value="F:DNA binding"/>
    <property type="evidence" value="ECO:0007669"/>
    <property type="project" value="UniProtKB-KW"/>
</dbReference>
<evidence type="ECO:0000259" key="2">
    <source>
        <dbReference type="PROSITE" id="PS50943"/>
    </source>
</evidence>
<evidence type="ECO:0000256" key="1">
    <source>
        <dbReference type="ARBA" id="ARBA00023125"/>
    </source>
</evidence>
<reference evidence="3" key="1">
    <citation type="submission" date="2020-10" db="EMBL/GenBank/DDBJ databases">
        <authorList>
            <person name="Gilroy R."/>
        </authorList>
    </citation>
    <scope>NUCLEOTIDE SEQUENCE</scope>
    <source>
        <strain evidence="3">C6-149</strain>
    </source>
</reference>
<dbReference type="InterPro" id="IPR050807">
    <property type="entry name" value="TransReg_Diox_bact_type"/>
</dbReference>
<proteinExistence type="predicted"/>
<name>A0A9D9E6T2_9LACO</name>
<dbReference type="InterPro" id="IPR001387">
    <property type="entry name" value="Cro/C1-type_HTH"/>
</dbReference>
<evidence type="ECO:0000313" key="4">
    <source>
        <dbReference type="Proteomes" id="UP000823614"/>
    </source>
</evidence>
<dbReference type="PANTHER" id="PTHR46797:SF1">
    <property type="entry name" value="METHYLPHOSPHONATE SYNTHASE"/>
    <property type="match status" value="1"/>
</dbReference>
<dbReference type="GO" id="GO:0003700">
    <property type="term" value="F:DNA-binding transcription factor activity"/>
    <property type="evidence" value="ECO:0007669"/>
    <property type="project" value="TreeGrafter"/>
</dbReference>
<keyword evidence="1" id="KW-0238">DNA-binding</keyword>